<accession>A0ACA9MYX4</accession>
<keyword evidence="2" id="KW-1185">Reference proteome</keyword>
<name>A0ACA9MYX4_9GLOM</name>
<dbReference type="Proteomes" id="UP000789920">
    <property type="component" value="Unassembled WGS sequence"/>
</dbReference>
<dbReference type="EMBL" id="CAJVQC010010358">
    <property type="protein sequence ID" value="CAG8615669.1"/>
    <property type="molecule type" value="Genomic_DNA"/>
</dbReference>
<proteinExistence type="predicted"/>
<evidence type="ECO:0000313" key="1">
    <source>
        <dbReference type="EMBL" id="CAG8615669.1"/>
    </source>
</evidence>
<organism evidence="1 2">
    <name type="scientific">Racocetra persica</name>
    <dbReference type="NCBI Taxonomy" id="160502"/>
    <lineage>
        <taxon>Eukaryota</taxon>
        <taxon>Fungi</taxon>
        <taxon>Fungi incertae sedis</taxon>
        <taxon>Mucoromycota</taxon>
        <taxon>Glomeromycotina</taxon>
        <taxon>Glomeromycetes</taxon>
        <taxon>Diversisporales</taxon>
        <taxon>Gigasporaceae</taxon>
        <taxon>Racocetra</taxon>
    </lineage>
</organism>
<evidence type="ECO:0000313" key="2">
    <source>
        <dbReference type="Proteomes" id="UP000789920"/>
    </source>
</evidence>
<feature type="non-terminal residue" evidence="1">
    <location>
        <position position="1"/>
    </location>
</feature>
<reference evidence="1" key="1">
    <citation type="submission" date="2021-06" db="EMBL/GenBank/DDBJ databases">
        <authorList>
            <person name="Kallberg Y."/>
            <person name="Tangrot J."/>
            <person name="Rosling A."/>
        </authorList>
    </citation>
    <scope>NUCLEOTIDE SEQUENCE</scope>
    <source>
        <strain evidence="1">MA461A</strain>
    </source>
</reference>
<comment type="caution">
    <text evidence="1">The sequence shown here is derived from an EMBL/GenBank/DDBJ whole genome shotgun (WGS) entry which is preliminary data.</text>
</comment>
<sequence>TILLNLVETIQNRLDEEANYACINEQKNANPTIGLPHVASRYFSTIDFLIQKYLTLHVLFLQRQQLSESFLYNATELSFD</sequence>
<gene>
    <name evidence="1" type="ORF">RPERSI_LOCUS6490</name>
</gene>
<protein>
    <submittedName>
        <fullName evidence="1">4631_t:CDS:1</fullName>
    </submittedName>
</protein>